<dbReference type="GeneID" id="7750984"/>
<dbReference type="KEGG" id="vg:7750984"/>
<reference evidence="1 2" key="1">
    <citation type="journal article" date="2009" name="Gene">
        <title>Genome of a virulent bacteriophage Lb338-1 that lyses the probiotic Lactobacillus paracasei cheese strain.</title>
        <authorList>
            <person name="Alemayehu D."/>
            <person name="Ross R.P."/>
            <person name="O'Sullivan O."/>
            <person name="Coffey A."/>
            <person name="Stanton C."/>
            <person name="Fitzgerald G.F."/>
            <person name="McAuliffe O."/>
        </authorList>
    </citation>
    <scope>NUCLEOTIDE SEQUENCE [LARGE SCALE GENOMIC DNA]</scope>
    <source>
        <strain evidence="1">Lb338-1</strain>
    </source>
</reference>
<dbReference type="RefSeq" id="YP_002790808.1">
    <property type="nucleotide sequence ID" value="NC_012530.1"/>
</dbReference>
<evidence type="ECO:0000313" key="2">
    <source>
        <dbReference type="Proteomes" id="UP000001878"/>
    </source>
</evidence>
<protein>
    <submittedName>
        <fullName evidence="1">Uncharacterized protein</fullName>
    </submittedName>
</protein>
<sequence>MRLTADLYRFLKGLSLSADGTVIENQLDSSISYISKYFTPNLKVSQVALKAQSTIRESLSMGYSNGAASGTLLYLLQHSAIDVETPDIFRLCQVAIMDMYSYAYAYEDDNTLLASLTESDINKTIDNCVYLCDYFSGDDRYLDIAKKFSDMVVSLGVIKNNIDSLHKMAGV</sequence>
<accession>C1KFN9</accession>
<dbReference type="Proteomes" id="UP000001878">
    <property type="component" value="Segment"/>
</dbReference>
<gene>
    <name evidence="1" type="ORF">lb338_phage_129</name>
</gene>
<proteinExistence type="predicted"/>
<keyword evidence="2" id="KW-1185">Reference proteome</keyword>
<dbReference type="EMBL" id="FJ822135">
    <property type="protein sequence ID" value="ACO37050.1"/>
    <property type="molecule type" value="Genomic_DNA"/>
</dbReference>
<evidence type="ECO:0000313" key="1">
    <source>
        <dbReference type="EMBL" id="ACO37050.1"/>
    </source>
</evidence>
<name>C1KFN9_9CAUD</name>
<organism evidence="1 2">
    <name type="scientific">Lactobacillus phage Lb338-1</name>
    <dbReference type="NCBI Taxonomy" id="2892342"/>
    <lineage>
        <taxon>Viruses</taxon>
        <taxon>Duplodnaviria</taxon>
        <taxon>Heunggongvirae</taxon>
        <taxon>Uroviricota</taxon>
        <taxon>Caudoviricetes</taxon>
        <taxon>Herelleviridae</taxon>
        <taxon>Mooreparkvirus</taxon>
        <taxon>Mooreparkvirus Lb3381</taxon>
    </lineage>
</organism>